<comment type="subcellular location">
    <subcellularLocation>
        <location evidence="1">Virion</location>
    </subcellularLocation>
</comment>
<organismHost>
    <name type="scientific">Homo sapiens</name>
    <name type="common">Human</name>
    <dbReference type="NCBI Taxonomy" id="9606"/>
</organismHost>
<evidence type="ECO:0000256" key="4">
    <source>
        <dbReference type="SAM" id="MobiDB-lite"/>
    </source>
</evidence>
<evidence type="ECO:0000256" key="3">
    <source>
        <dbReference type="ARBA" id="ARBA00022844"/>
    </source>
</evidence>
<organism evidence="5">
    <name type="scientific">Human adenovirus C serotype 5</name>
    <name type="common">HAdV-5</name>
    <name type="synonym">Human adenovirus 5</name>
    <dbReference type="NCBI Taxonomy" id="28285"/>
    <lineage>
        <taxon>Viruses</taxon>
        <taxon>Varidnaviria</taxon>
        <taxon>Bamfordvirae</taxon>
        <taxon>Preplasmiviricota</taxon>
        <taxon>Polisuviricotina</taxon>
        <taxon>Pharingeaviricetes</taxon>
        <taxon>Rowavirales</taxon>
        <taxon>Adenoviridae</taxon>
        <taxon>Mastadenovirus</taxon>
        <taxon>Mastadenovirus caesari</taxon>
        <taxon>Human mastadenovirus C</taxon>
    </lineage>
</organism>
<gene>
    <name evidence="5" type="primary">h</name>
</gene>
<proteinExistence type="predicted"/>
<evidence type="ECO:0000313" key="5">
    <source>
        <dbReference type="EMBL" id="AFK80275.1"/>
    </source>
</evidence>
<reference evidence="5" key="1">
    <citation type="journal article" date="2012" name="PLoS ONE">
        <title>A molecular epidemiology survey of respiratory adenoviruses circulating in children residing in Southern Palestine.</title>
        <authorList>
            <person name="Qurei L."/>
            <person name="Seto D."/>
            <person name="Salah Z."/>
            <person name="Azzeh M."/>
        </authorList>
    </citation>
    <scope>NUCLEOTIDE SEQUENCE</scope>
    <source>
        <strain evidence="5">AQ-046/05</strain>
    </source>
</reference>
<feature type="non-terminal residue" evidence="5">
    <location>
        <position position="1"/>
    </location>
</feature>
<accession>I3VK61</accession>
<feature type="region of interest" description="Disordered" evidence="4">
    <location>
        <begin position="16"/>
        <end position="43"/>
    </location>
</feature>
<sequence length="107" mass="12117">NPCEWDEAATALEMNLEEEDDDNEDEVDEQAEQQKTHVFGQAPYSGINITKEGIQIGVEGQTLKTPKYADKTFQPEPQIGESQWYETEINHAAGRVLKKTTPMKPCY</sequence>
<keyword evidence="3" id="KW-0946">Virion</keyword>
<name>I3VK61_ADE05</name>
<dbReference type="EMBL" id="JQ796025">
    <property type="protein sequence ID" value="AFK80275.1"/>
    <property type="molecule type" value="Genomic_DNA"/>
</dbReference>
<feature type="non-terminal residue" evidence="5">
    <location>
        <position position="107"/>
    </location>
</feature>
<dbReference type="Gene3D" id="2.170.9.10">
    <property type="entry name" value="Adenovirus Type 2 Hexon, domain 1"/>
    <property type="match status" value="1"/>
</dbReference>
<evidence type="ECO:0000256" key="1">
    <source>
        <dbReference type="ARBA" id="ARBA00004328"/>
    </source>
</evidence>
<dbReference type="InterPro" id="IPR016112">
    <property type="entry name" value="VP_dsDNA_II"/>
</dbReference>
<dbReference type="GO" id="GO:0019028">
    <property type="term" value="C:viral capsid"/>
    <property type="evidence" value="ECO:0007669"/>
    <property type="project" value="UniProtKB-KW"/>
</dbReference>
<feature type="compositionally biased region" description="Acidic residues" evidence="4">
    <location>
        <begin position="16"/>
        <end position="31"/>
    </location>
</feature>
<protein>
    <submittedName>
        <fullName evidence="5">Hexon</fullName>
    </submittedName>
</protein>
<evidence type="ECO:0000256" key="2">
    <source>
        <dbReference type="ARBA" id="ARBA00022561"/>
    </source>
</evidence>
<keyword evidence="2" id="KW-0167">Capsid protein</keyword>
<dbReference type="SUPFAM" id="SSF49749">
    <property type="entry name" value="Group II dsDNA viruses VP"/>
    <property type="match status" value="1"/>
</dbReference>